<dbReference type="Proteomes" id="UP000034354">
    <property type="component" value="Unassembled WGS sequence"/>
</dbReference>
<comment type="caution">
    <text evidence="1">The sequence shown here is derived from an EMBL/GenBank/DDBJ whole genome shotgun (WGS) entry which is preliminary data.</text>
</comment>
<dbReference type="Pfam" id="PF08713">
    <property type="entry name" value="DNA_alkylation"/>
    <property type="match status" value="1"/>
</dbReference>
<protein>
    <recommendedName>
        <fullName evidence="3">DNA alkylation repair protein</fullName>
    </recommendedName>
</protein>
<evidence type="ECO:0000313" key="1">
    <source>
        <dbReference type="EMBL" id="KKU07790.1"/>
    </source>
</evidence>
<dbReference type="InterPro" id="IPR014825">
    <property type="entry name" value="DNA_alkylation"/>
</dbReference>
<reference evidence="1 2" key="1">
    <citation type="journal article" date="2015" name="Nature">
        <title>rRNA introns, odd ribosomes, and small enigmatic genomes across a large radiation of phyla.</title>
        <authorList>
            <person name="Brown C.T."/>
            <person name="Hug L.A."/>
            <person name="Thomas B.C."/>
            <person name="Sharon I."/>
            <person name="Castelle C.J."/>
            <person name="Singh A."/>
            <person name="Wilkins M.J."/>
            <person name="Williams K.H."/>
            <person name="Banfield J.F."/>
        </authorList>
    </citation>
    <scope>NUCLEOTIDE SEQUENCE [LARGE SCALE GENOMIC DNA]</scope>
</reference>
<dbReference type="SUPFAM" id="SSF48371">
    <property type="entry name" value="ARM repeat"/>
    <property type="match status" value="1"/>
</dbReference>
<gene>
    <name evidence="1" type="ORF">UX09_C0024G0015</name>
</gene>
<dbReference type="PANTHER" id="PTHR34070">
    <property type="entry name" value="ARMADILLO-TYPE FOLD"/>
    <property type="match status" value="1"/>
</dbReference>
<sequence>MNNFEILKKLRVELKAGIDRKIKKDNQRFFKEKILCYGVRTPLVRRLSKKYFQEIKGLGKVRIFKLCEELLKNKYNEEATVAIQWATEFKKDFTEKDFAIFENWLKRYIDNWGKDDDFCFHLVQPLIKKYPELVEKVKAWSRSKNIWLRRASAVSFISTSGAFYTTNHSLRDIFEVADSLLEDPEDLVQKGYGWMLKSASVKHQKEVFDFLKKRKKQLPRVALRYAIEKMPERLRREIMK</sequence>
<proteinExistence type="predicted"/>
<dbReference type="EMBL" id="LCKW01000024">
    <property type="protein sequence ID" value="KKU07790.1"/>
    <property type="molecule type" value="Genomic_DNA"/>
</dbReference>
<dbReference type="AlphaFoldDB" id="A0A0G1QGM2"/>
<dbReference type="PANTHER" id="PTHR34070:SF1">
    <property type="entry name" value="DNA ALKYLATION REPAIR PROTEIN"/>
    <property type="match status" value="1"/>
</dbReference>
<dbReference type="STRING" id="1618993.UX09_C0024G0015"/>
<organism evidence="1 2">
    <name type="scientific">Candidatus Uhrbacteria bacterium GW2011_GWE2_45_35</name>
    <dbReference type="NCBI Taxonomy" id="1618993"/>
    <lineage>
        <taxon>Bacteria</taxon>
        <taxon>Candidatus Uhriibacteriota</taxon>
    </lineage>
</organism>
<dbReference type="InterPro" id="IPR016024">
    <property type="entry name" value="ARM-type_fold"/>
</dbReference>
<dbReference type="Gene3D" id="1.25.10.90">
    <property type="match status" value="1"/>
</dbReference>
<name>A0A0G1QGM2_9BACT</name>
<evidence type="ECO:0000313" key="2">
    <source>
        <dbReference type="Proteomes" id="UP000034354"/>
    </source>
</evidence>
<evidence type="ECO:0008006" key="3">
    <source>
        <dbReference type="Google" id="ProtNLM"/>
    </source>
</evidence>
<accession>A0A0G1QGM2</accession>
<dbReference type="CDD" id="cd06561">
    <property type="entry name" value="AlkD_like"/>
    <property type="match status" value="1"/>
</dbReference>